<gene>
    <name evidence="2" type="ORF">POVCU2_0067370</name>
</gene>
<dbReference type="AlphaFoldDB" id="A0A1A8WEL8"/>
<dbReference type="Pfam" id="PF05795">
    <property type="entry name" value="Plasmodium_Vir"/>
    <property type="match status" value="2"/>
</dbReference>
<keyword evidence="1" id="KW-0472">Membrane</keyword>
<dbReference type="EMBL" id="FLQU01001100">
    <property type="protein sequence ID" value="SBS91408.1"/>
    <property type="molecule type" value="Genomic_DNA"/>
</dbReference>
<name>A0A1A8WEL8_PLAOA</name>
<reference evidence="3" key="1">
    <citation type="submission" date="2016-05" db="EMBL/GenBank/DDBJ databases">
        <authorList>
            <person name="Naeem Raeece"/>
        </authorList>
    </citation>
    <scope>NUCLEOTIDE SEQUENCE [LARGE SCALE GENOMIC DNA]</scope>
</reference>
<evidence type="ECO:0000256" key="1">
    <source>
        <dbReference type="SAM" id="Phobius"/>
    </source>
</evidence>
<keyword evidence="1" id="KW-1133">Transmembrane helix</keyword>
<feature type="transmembrane region" description="Helical" evidence="1">
    <location>
        <begin position="268"/>
        <end position="287"/>
    </location>
</feature>
<protein>
    <submittedName>
        <fullName evidence="2">PIR Superfamily Protein</fullName>
    </submittedName>
</protein>
<accession>A0A1A8WEL8</accession>
<evidence type="ECO:0000313" key="2">
    <source>
        <dbReference type="EMBL" id="SBS91408.1"/>
    </source>
</evidence>
<dbReference type="InterPro" id="IPR008780">
    <property type="entry name" value="Plasmodium_Vir"/>
</dbReference>
<evidence type="ECO:0000313" key="3">
    <source>
        <dbReference type="Proteomes" id="UP000078560"/>
    </source>
</evidence>
<dbReference type="Proteomes" id="UP000078560">
    <property type="component" value="Unassembled WGS sequence"/>
</dbReference>
<organism evidence="2 3">
    <name type="scientific">Plasmodium ovale curtisi</name>
    <dbReference type="NCBI Taxonomy" id="864141"/>
    <lineage>
        <taxon>Eukaryota</taxon>
        <taxon>Sar</taxon>
        <taxon>Alveolata</taxon>
        <taxon>Apicomplexa</taxon>
        <taxon>Aconoidasida</taxon>
        <taxon>Haemosporida</taxon>
        <taxon>Plasmodiidae</taxon>
        <taxon>Plasmodium</taxon>
        <taxon>Plasmodium (Plasmodium)</taxon>
    </lineage>
</organism>
<keyword evidence="1" id="KW-0812">Transmembrane</keyword>
<sequence length="342" mass="40024">MADEASVLNELPSLSFDYQLDNLSGKCDHCNSCHQYGSNLNNKFFFQLLCHRLVKNIEYIRSTIYLNGQDVKQIRCEDFIYWMANNVNKLNVKKGKNEINDIINELINIWRYINGILERKGIDKTDLCDITNIELPLNLIDLKQKKMMSDYCENFDKLYTKLTNNKNKCNIFYNYFMDSKEAYDLVLEKCHKSGTSNSSCPYFCRSKRHDPKIILDKLNCTEIPAPKKQEILITQDQCNAEKDSLTSRLEQAMVAASNPAFNYSDPRSVFLILFTFWGTFLTFYFLYKVTPFGSFIRNNLLKKKLVKENFDELVDDESVYDYSESVNRNMQNVGYKISYNSD</sequence>
<proteinExistence type="predicted"/>